<dbReference type="GO" id="GO:0110001">
    <property type="term" value="C:toxin-antitoxin complex"/>
    <property type="evidence" value="ECO:0007669"/>
    <property type="project" value="InterPro"/>
</dbReference>
<evidence type="ECO:0000313" key="1">
    <source>
        <dbReference type="EMBL" id="NVP03462.1"/>
    </source>
</evidence>
<accession>A0A850QXT7</accession>
<organism evidence="1 2">
    <name type="scientific">Photobacterium damselae subsp. damselae</name>
    <name type="common">Listonella damsela</name>
    <dbReference type="NCBI Taxonomy" id="85581"/>
    <lineage>
        <taxon>Bacteria</taxon>
        <taxon>Pseudomonadati</taxon>
        <taxon>Pseudomonadota</taxon>
        <taxon>Gammaproteobacteria</taxon>
        <taxon>Vibrionales</taxon>
        <taxon>Vibrionaceae</taxon>
        <taxon>Photobacterium</taxon>
    </lineage>
</organism>
<dbReference type="GO" id="GO:0004540">
    <property type="term" value="F:RNA nuclease activity"/>
    <property type="evidence" value="ECO:0007669"/>
    <property type="project" value="InterPro"/>
</dbReference>
<dbReference type="Proteomes" id="UP000533429">
    <property type="component" value="Unassembled WGS sequence"/>
</dbReference>
<dbReference type="EMBL" id="JABXOR010001617">
    <property type="protein sequence ID" value="NVP03462.1"/>
    <property type="molecule type" value="Genomic_DNA"/>
</dbReference>
<gene>
    <name evidence="1" type="ORF">HWA77_24975</name>
</gene>
<dbReference type="AlphaFoldDB" id="A0A850QXT7"/>
<sequence>MVLTLTTEYQTYLHPIVDLRLKSLKQEVEALRAEDPVGYKSHPITKLLAKALHSIRVEVPKNPAAPEYQLGNTIKPYKHWRRVKKGLPNRYRLFFRYSSAPPVIVHAWMNDEHTLRKAGAKTDVYTVFKKMLLRQDIPDNMEQLIAACLNKPAK</sequence>
<name>A0A850QXT7_PHODD</name>
<proteinExistence type="predicted"/>
<dbReference type="InterPro" id="IPR021679">
    <property type="entry name" value="Toxin_endonuclease_YhaV"/>
</dbReference>
<comment type="caution">
    <text evidence="1">The sequence shown here is derived from an EMBL/GenBank/DDBJ whole genome shotgun (WGS) entry which is preliminary data.</text>
</comment>
<dbReference type="Pfam" id="PF11663">
    <property type="entry name" value="Toxin_YhaV"/>
    <property type="match status" value="1"/>
</dbReference>
<protein>
    <submittedName>
        <fullName evidence="1">Type II toxin-antitoxin system YhaV family toxin</fullName>
    </submittedName>
</protein>
<evidence type="ECO:0000313" key="2">
    <source>
        <dbReference type="Proteomes" id="UP000533429"/>
    </source>
</evidence>
<reference evidence="1 2" key="1">
    <citation type="submission" date="2020-06" db="EMBL/GenBank/DDBJ databases">
        <title>Photobacterium damselae subsp. damselae comparative genomics.</title>
        <authorList>
            <person name="Osorio C.R."/>
        </authorList>
    </citation>
    <scope>NUCLEOTIDE SEQUENCE [LARGE SCALE GENOMIC DNA]</scope>
    <source>
        <strain evidence="1 2">TW250/03</strain>
    </source>
</reference>